<feature type="chain" id="PRO_5030159374" description="OmpA-like domain-containing protein" evidence="5">
    <location>
        <begin position="26"/>
        <end position="340"/>
    </location>
</feature>
<reference evidence="7 10" key="2">
    <citation type="submission" date="2019-04" db="EMBL/GenBank/DDBJ databases">
        <title>Isolation and culture of sulfate reducing bacteria from the cold seep of the South China Sea.</title>
        <authorList>
            <person name="Sun C."/>
            <person name="Liu R."/>
        </authorList>
    </citation>
    <scope>NUCLEOTIDE SEQUENCE [LARGE SCALE GENOMIC DNA]</scope>
    <source>
        <strain evidence="7 10">CS1</strain>
    </source>
</reference>
<dbReference type="EMBL" id="QMIF01000008">
    <property type="protein sequence ID" value="TVM33016.1"/>
    <property type="molecule type" value="Genomic_DNA"/>
</dbReference>
<protein>
    <recommendedName>
        <fullName evidence="6">OmpA-like domain-containing protein</fullName>
    </recommendedName>
</protein>
<dbReference type="Pfam" id="PF00691">
    <property type="entry name" value="OmpA"/>
    <property type="match status" value="1"/>
</dbReference>
<sequence length="340" mass="38149">MIKKSFVRIMLLLLAVTFMAVPAEAKWKKVPKVDNFILFQDYSGSMAMHHEAYKQVKIAMSKKVLARINEMTPELGYNASLHTFAPFAEMLAMGPYDKSAMSSAIEKIQTDYPIFGRLTPMGPGISELRPVLDNLSGKTAIIMLSDGRHNKGVDPVAEATAIYNSYPNVCFHVISFAEDDYGKEILESIAALNDCSCGVVDGFKLMEDDVALEDFLKCALYDLVNVCDSEVIMFRSIQFDFDRSFIRDDMKPILDEAAQIIKENDCNYELAGHTCNIGTEQYNQGLSERRAASVKEYLVGQGVDPMKLTTVGYGELQPKYDNSTREGRRLNRRVEIRVLP</sequence>
<dbReference type="EMBL" id="CP039543">
    <property type="protein sequence ID" value="QJT08516.1"/>
    <property type="molecule type" value="Genomic_DNA"/>
</dbReference>
<dbReference type="Gene3D" id="3.30.1330.60">
    <property type="entry name" value="OmpA-like domain"/>
    <property type="match status" value="1"/>
</dbReference>
<name>A0A6P1ZG84_9BACT</name>
<evidence type="ECO:0000313" key="10">
    <source>
        <dbReference type="Proteomes" id="UP000503251"/>
    </source>
</evidence>
<gene>
    <name evidence="8" type="ORF">DQK91_12675</name>
    <name evidence="7" type="ORF">E8L03_06075</name>
</gene>
<keyword evidence="10" id="KW-1185">Reference proteome</keyword>
<dbReference type="InterPro" id="IPR006665">
    <property type="entry name" value="OmpA-like"/>
</dbReference>
<dbReference type="RefSeq" id="WP_144305744.1">
    <property type="nucleotide sequence ID" value="NZ_CP039543.1"/>
</dbReference>
<dbReference type="CDD" id="cd07185">
    <property type="entry name" value="OmpA_C-like"/>
    <property type="match status" value="1"/>
</dbReference>
<proteinExistence type="predicted"/>
<accession>A0A6P1ZG84</accession>
<evidence type="ECO:0000256" key="5">
    <source>
        <dbReference type="SAM" id="SignalP"/>
    </source>
</evidence>
<dbReference type="PROSITE" id="PS51123">
    <property type="entry name" value="OMPA_2"/>
    <property type="match status" value="1"/>
</dbReference>
<evidence type="ECO:0000256" key="2">
    <source>
        <dbReference type="ARBA" id="ARBA00023136"/>
    </source>
</evidence>
<dbReference type="Proteomes" id="UP000503251">
    <property type="component" value="Chromosome"/>
</dbReference>
<dbReference type="Gene3D" id="3.40.50.410">
    <property type="entry name" value="von Willebrand factor, type A domain"/>
    <property type="match status" value="1"/>
</dbReference>
<keyword evidence="3" id="KW-0998">Cell outer membrane</keyword>
<reference evidence="8 9" key="1">
    <citation type="submission" date="2018-06" db="EMBL/GenBank/DDBJ databases">
        <title>Complete genome of Desulfovibrio marinus P48SEP.</title>
        <authorList>
            <person name="Crispim J.S."/>
            <person name="Vidigal P.M.P."/>
            <person name="Silva L.C.F."/>
            <person name="Araujo L.C."/>
            <person name="Laguardia C.N."/>
            <person name="Dias R.S."/>
            <person name="Sousa M.P."/>
            <person name="Paula S.O."/>
            <person name="Silva C."/>
        </authorList>
    </citation>
    <scope>NUCLEOTIDE SEQUENCE [LARGE SCALE GENOMIC DNA]</scope>
    <source>
        <strain evidence="8 9">P48SEP</strain>
    </source>
</reference>
<evidence type="ECO:0000313" key="8">
    <source>
        <dbReference type="EMBL" id="TVM33016.1"/>
    </source>
</evidence>
<organism evidence="8 9">
    <name type="scientific">Oceanidesulfovibrio marinus</name>
    <dbReference type="NCBI Taxonomy" id="370038"/>
    <lineage>
        <taxon>Bacteria</taxon>
        <taxon>Pseudomonadati</taxon>
        <taxon>Thermodesulfobacteriota</taxon>
        <taxon>Desulfovibrionia</taxon>
        <taxon>Desulfovibrionales</taxon>
        <taxon>Desulfovibrionaceae</taxon>
        <taxon>Oceanidesulfovibrio</taxon>
    </lineage>
</organism>
<comment type="subcellular location">
    <subcellularLocation>
        <location evidence="1">Cell outer membrane</location>
    </subcellularLocation>
</comment>
<evidence type="ECO:0000256" key="3">
    <source>
        <dbReference type="ARBA" id="ARBA00023237"/>
    </source>
</evidence>
<evidence type="ECO:0000256" key="1">
    <source>
        <dbReference type="ARBA" id="ARBA00004442"/>
    </source>
</evidence>
<dbReference type="OrthoDB" id="9805566at2"/>
<feature type="domain" description="OmpA-like" evidence="6">
    <location>
        <begin position="226"/>
        <end position="340"/>
    </location>
</feature>
<keyword evidence="2 4" id="KW-0472">Membrane</keyword>
<keyword evidence="5" id="KW-0732">Signal</keyword>
<dbReference type="InterPro" id="IPR006664">
    <property type="entry name" value="OMP_bac"/>
</dbReference>
<feature type="signal peptide" evidence="5">
    <location>
        <begin position="1"/>
        <end position="25"/>
    </location>
</feature>
<dbReference type="GO" id="GO:0009279">
    <property type="term" value="C:cell outer membrane"/>
    <property type="evidence" value="ECO:0007669"/>
    <property type="project" value="UniProtKB-SubCell"/>
</dbReference>
<dbReference type="Proteomes" id="UP000434052">
    <property type="component" value="Unassembled WGS sequence"/>
</dbReference>
<dbReference type="PANTHER" id="PTHR30329">
    <property type="entry name" value="STATOR ELEMENT OF FLAGELLAR MOTOR COMPLEX"/>
    <property type="match status" value="1"/>
</dbReference>
<dbReference type="PRINTS" id="PR01021">
    <property type="entry name" value="OMPADOMAIN"/>
</dbReference>
<dbReference type="AlphaFoldDB" id="A0A6P1ZG84"/>
<dbReference type="InterPro" id="IPR036465">
    <property type="entry name" value="vWFA_dom_sf"/>
</dbReference>
<dbReference type="InterPro" id="IPR050330">
    <property type="entry name" value="Bact_OuterMem_StrucFunc"/>
</dbReference>
<dbReference type="InterPro" id="IPR036737">
    <property type="entry name" value="OmpA-like_sf"/>
</dbReference>
<evidence type="ECO:0000256" key="4">
    <source>
        <dbReference type="PROSITE-ProRule" id="PRU00473"/>
    </source>
</evidence>
<dbReference type="SUPFAM" id="SSF103088">
    <property type="entry name" value="OmpA-like"/>
    <property type="match status" value="1"/>
</dbReference>
<dbReference type="SUPFAM" id="SSF53300">
    <property type="entry name" value="vWA-like"/>
    <property type="match status" value="1"/>
</dbReference>
<evidence type="ECO:0000313" key="9">
    <source>
        <dbReference type="Proteomes" id="UP000434052"/>
    </source>
</evidence>
<evidence type="ECO:0000259" key="6">
    <source>
        <dbReference type="PROSITE" id="PS51123"/>
    </source>
</evidence>
<dbReference type="PANTHER" id="PTHR30329:SF21">
    <property type="entry name" value="LIPOPROTEIN YIAD-RELATED"/>
    <property type="match status" value="1"/>
</dbReference>
<evidence type="ECO:0000313" key="7">
    <source>
        <dbReference type="EMBL" id="QJT08516.1"/>
    </source>
</evidence>